<organism evidence="2 3">
    <name type="scientific">Rugamonas rivuli</name>
    <dbReference type="NCBI Taxonomy" id="2743358"/>
    <lineage>
        <taxon>Bacteria</taxon>
        <taxon>Pseudomonadati</taxon>
        <taxon>Pseudomonadota</taxon>
        <taxon>Betaproteobacteria</taxon>
        <taxon>Burkholderiales</taxon>
        <taxon>Oxalobacteraceae</taxon>
        <taxon>Telluria group</taxon>
        <taxon>Rugamonas</taxon>
    </lineage>
</organism>
<reference evidence="2 3" key="1">
    <citation type="submission" date="2019-10" db="EMBL/GenBank/DDBJ databases">
        <title>Two novel species isolated from a subtropical stream in China.</title>
        <authorList>
            <person name="Lu H."/>
        </authorList>
    </citation>
    <scope>NUCLEOTIDE SEQUENCE [LARGE SCALE GENOMIC DNA]</scope>
    <source>
        <strain evidence="2 3">FT103W</strain>
    </source>
</reference>
<dbReference type="Proteomes" id="UP000444318">
    <property type="component" value="Unassembled WGS sequence"/>
</dbReference>
<evidence type="ECO:0000259" key="1">
    <source>
        <dbReference type="PROSITE" id="PS50075"/>
    </source>
</evidence>
<protein>
    <submittedName>
        <fullName evidence="2">Acyl carrier protein</fullName>
    </submittedName>
</protein>
<dbReference type="Pfam" id="PF00550">
    <property type="entry name" value="PP-binding"/>
    <property type="match status" value="1"/>
</dbReference>
<evidence type="ECO:0000313" key="2">
    <source>
        <dbReference type="EMBL" id="MQA18348.1"/>
    </source>
</evidence>
<evidence type="ECO:0000313" key="3">
    <source>
        <dbReference type="Proteomes" id="UP000444318"/>
    </source>
</evidence>
<accession>A0A843S787</accession>
<dbReference type="PROSITE" id="PS50075">
    <property type="entry name" value="CARRIER"/>
    <property type="match status" value="1"/>
</dbReference>
<dbReference type="EMBL" id="WHUF01000001">
    <property type="protein sequence ID" value="MQA18348.1"/>
    <property type="molecule type" value="Genomic_DNA"/>
</dbReference>
<dbReference type="Gene3D" id="1.10.1200.10">
    <property type="entry name" value="ACP-like"/>
    <property type="match status" value="1"/>
</dbReference>
<dbReference type="SUPFAM" id="SSF47336">
    <property type="entry name" value="ACP-like"/>
    <property type="match status" value="1"/>
</dbReference>
<keyword evidence="3" id="KW-1185">Reference proteome</keyword>
<feature type="domain" description="Carrier" evidence="1">
    <location>
        <begin position="1"/>
        <end position="79"/>
    </location>
</feature>
<comment type="caution">
    <text evidence="2">The sequence shown here is derived from an EMBL/GenBank/DDBJ whole genome shotgun (WGS) entry which is preliminary data.</text>
</comment>
<name>A0A843S787_9BURK</name>
<dbReference type="RefSeq" id="WP_152801309.1">
    <property type="nucleotide sequence ID" value="NZ_WHUF01000001.1"/>
</dbReference>
<dbReference type="AlphaFoldDB" id="A0A843S787"/>
<proteinExistence type="predicted"/>
<sequence>MPVPNQVCRILRATLGLGARPLDQETLLLGSLPELDSMAVVNLIMALEEQFGFTVEDDEISAVHFATVGTLTSFVEGKLT</sequence>
<gene>
    <name evidence="2" type="ORF">GEV01_02345</name>
</gene>
<dbReference type="InterPro" id="IPR009081">
    <property type="entry name" value="PP-bd_ACP"/>
</dbReference>
<dbReference type="InterPro" id="IPR036736">
    <property type="entry name" value="ACP-like_sf"/>
</dbReference>